<keyword evidence="2" id="KW-1185">Reference proteome</keyword>
<proteinExistence type="predicted"/>
<accession>A0AA40T524</accession>
<name>A0AA40T524_9NOST</name>
<organism evidence="1 2">
    <name type="scientific">Komarekiella delphini-convector SJRDD-AB1</name>
    <dbReference type="NCBI Taxonomy" id="2593771"/>
    <lineage>
        <taxon>Bacteria</taxon>
        <taxon>Bacillati</taxon>
        <taxon>Cyanobacteriota</taxon>
        <taxon>Cyanophyceae</taxon>
        <taxon>Nostocales</taxon>
        <taxon>Nostocaceae</taxon>
        <taxon>Komarekiella</taxon>
        <taxon>Komarekiella delphini-convector</taxon>
    </lineage>
</organism>
<dbReference type="EMBL" id="VJXY01000085">
    <property type="protein sequence ID" value="MBD6620810.1"/>
    <property type="molecule type" value="Genomic_DNA"/>
</dbReference>
<dbReference type="RefSeq" id="WP_191762118.1">
    <property type="nucleotide sequence ID" value="NZ_VJXY01000085.1"/>
</dbReference>
<reference evidence="1" key="1">
    <citation type="submission" date="2019-07" db="EMBL/GenBank/DDBJ databases">
        <title>Toxilogical consequences of a new and cryptic species of cyanobacteria (Komarekiella delphini-convector) recovered from the epidermis of a bottlenose dolphin and 1500 ft. in the air.</title>
        <authorList>
            <person name="Brown A.O."/>
            <person name="Dvorak P."/>
            <person name="Villanueva C.D."/>
            <person name="Foss A.J."/>
            <person name="Garvey A.D."/>
            <person name="Gibson Q.A."/>
            <person name="Johansen J.R."/>
            <person name="Casamatta D.A."/>
        </authorList>
    </citation>
    <scope>NUCLEOTIDE SEQUENCE</scope>
    <source>
        <strain evidence="1">SJRDD-AB1</strain>
    </source>
</reference>
<sequence length="223" mass="25214">MSQIEIAQIIEQIKQEISVDADGQAKASVRATARLAGVDDESIRKALESANLKPSKLAQKIKLQRINIDSWRSNGIPNEGVYLIVEYYAFEAGRYCTQKARQAIAHFNKHKTFDGFVYLAFSPKKYSPEKKVQASLVKRIGKLANPVIEVNTPAGKIDILTDHEIIEVKNVLGWKSAVGQILIYSHYYPNHQKIIHLFGQCCSNTKQLIKFHCGEFNIQVTWQ</sequence>
<comment type="caution">
    <text evidence="1">The sequence shown here is derived from an EMBL/GenBank/DDBJ whole genome shotgun (WGS) entry which is preliminary data.</text>
</comment>
<evidence type="ECO:0000313" key="1">
    <source>
        <dbReference type="EMBL" id="MBD6620810.1"/>
    </source>
</evidence>
<dbReference type="Proteomes" id="UP001165986">
    <property type="component" value="Unassembled WGS sequence"/>
</dbReference>
<evidence type="ECO:0000313" key="2">
    <source>
        <dbReference type="Proteomes" id="UP001165986"/>
    </source>
</evidence>
<protein>
    <submittedName>
        <fullName evidence="1">Uncharacterized protein</fullName>
    </submittedName>
</protein>
<dbReference type="AlphaFoldDB" id="A0AA40T524"/>
<gene>
    <name evidence="1" type="ORF">FNW02_34930</name>
</gene>